<feature type="domain" description="N-acetyltransferase" evidence="3">
    <location>
        <begin position="3"/>
        <end position="164"/>
    </location>
</feature>
<evidence type="ECO:0000313" key="5">
    <source>
        <dbReference type="Proteomes" id="UP001344658"/>
    </source>
</evidence>
<keyword evidence="2" id="KW-0012">Acyltransferase</keyword>
<comment type="caution">
    <text evidence="4">The sequence shown here is derived from an EMBL/GenBank/DDBJ whole genome shotgun (WGS) entry which is preliminary data.</text>
</comment>
<gene>
    <name evidence="4" type="ORF">V2S66_27440</name>
</gene>
<evidence type="ECO:0000256" key="1">
    <source>
        <dbReference type="ARBA" id="ARBA00022679"/>
    </source>
</evidence>
<proteinExistence type="predicted"/>
<organism evidence="4 5">
    <name type="scientific">Actinacidiphila polyblastidii</name>
    <dbReference type="NCBI Taxonomy" id="3110430"/>
    <lineage>
        <taxon>Bacteria</taxon>
        <taxon>Bacillati</taxon>
        <taxon>Actinomycetota</taxon>
        <taxon>Actinomycetes</taxon>
        <taxon>Kitasatosporales</taxon>
        <taxon>Streptomycetaceae</taxon>
        <taxon>Actinacidiphila</taxon>
    </lineage>
</organism>
<dbReference type="CDD" id="cd04301">
    <property type="entry name" value="NAT_SF"/>
    <property type="match status" value="1"/>
</dbReference>
<dbReference type="PANTHER" id="PTHR43877">
    <property type="entry name" value="AMINOALKYLPHOSPHONATE N-ACETYLTRANSFERASE-RELATED-RELATED"/>
    <property type="match status" value="1"/>
</dbReference>
<dbReference type="Proteomes" id="UP001344658">
    <property type="component" value="Unassembled WGS sequence"/>
</dbReference>
<keyword evidence="1" id="KW-0808">Transferase</keyword>
<evidence type="ECO:0000259" key="3">
    <source>
        <dbReference type="PROSITE" id="PS51186"/>
    </source>
</evidence>
<dbReference type="Gene3D" id="3.40.630.30">
    <property type="match status" value="1"/>
</dbReference>
<dbReference type="RefSeq" id="WP_330799396.1">
    <property type="nucleotide sequence ID" value="NZ_JAZEWV010000033.1"/>
</dbReference>
<reference evidence="4 5" key="1">
    <citation type="submission" date="2023-12" db="EMBL/GenBank/DDBJ databases">
        <title>Streptomyces sp. V4-01.</title>
        <authorList>
            <person name="Somphong A."/>
            <person name="Phongsopitanun W."/>
        </authorList>
    </citation>
    <scope>NUCLEOTIDE SEQUENCE [LARGE SCALE GENOMIC DNA]</scope>
    <source>
        <strain evidence="4 5">V4-01</strain>
    </source>
</reference>
<dbReference type="PROSITE" id="PS51186">
    <property type="entry name" value="GNAT"/>
    <property type="match status" value="1"/>
</dbReference>
<dbReference type="SUPFAM" id="SSF55729">
    <property type="entry name" value="Acyl-CoA N-acyltransferases (Nat)"/>
    <property type="match status" value="1"/>
</dbReference>
<dbReference type="EMBL" id="JAZEWV010000033">
    <property type="protein sequence ID" value="MEE4545689.1"/>
    <property type="molecule type" value="Genomic_DNA"/>
</dbReference>
<sequence>MRYEIRPVAPAEWERSRELRLSALQDPVAPVAFARTYAEESAMSDDQWRQRSSGVGAQQFVAVATDVQEWVGMVVVVVERPDYYSVNAVYLRPQVRGSGVAEKLFAAAIAWTWDRADHLHLWVHEKNPRAQSFYRRLGFLPTGKSMASPLDAGLTEFEWALARRQG</sequence>
<evidence type="ECO:0000313" key="4">
    <source>
        <dbReference type="EMBL" id="MEE4545689.1"/>
    </source>
</evidence>
<evidence type="ECO:0000256" key="2">
    <source>
        <dbReference type="ARBA" id="ARBA00023315"/>
    </source>
</evidence>
<keyword evidence="5" id="KW-1185">Reference proteome</keyword>
<dbReference type="InterPro" id="IPR050832">
    <property type="entry name" value="Bact_Acetyltransf"/>
</dbReference>
<protein>
    <submittedName>
        <fullName evidence="4">GNAT family N-acetyltransferase</fullName>
    </submittedName>
</protein>
<dbReference type="InterPro" id="IPR016181">
    <property type="entry name" value="Acyl_CoA_acyltransferase"/>
</dbReference>
<accession>A0ABU7PKB3</accession>
<dbReference type="Pfam" id="PF00583">
    <property type="entry name" value="Acetyltransf_1"/>
    <property type="match status" value="1"/>
</dbReference>
<name>A0ABU7PKB3_9ACTN</name>
<dbReference type="InterPro" id="IPR000182">
    <property type="entry name" value="GNAT_dom"/>
</dbReference>